<comment type="caution">
    <text evidence="2">The sequence shown here is derived from an EMBL/GenBank/DDBJ whole genome shotgun (WGS) entry which is preliminary data.</text>
</comment>
<dbReference type="SUPFAM" id="SSF144059">
    <property type="entry name" value="ImpE-like"/>
    <property type="match status" value="1"/>
</dbReference>
<evidence type="ECO:0000256" key="1">
    <source>
        <dbReference type="SAM" id="MobiDB-lite"/>
    </source>
</evidence>
<dbReference type="OrthoDB" id="5416084at2"/>
<accession>A0A3R8YR82</accession>
<keyword evidence="3" id="KW-1185">Reference proteome</keyword>
<dbReference type="PIRSF" id="PIRSF029288">
    <property type="entry name" value="SciE_ImpE"/>
    <property type="match status" value="1"/>
</dbReference>
<reference evidence="2 3" key="1">
    <citation type="submission" date="2018-12" db="EMBL/GenBank/DDBJ databases">
        <title>The whole draft genome of Aquabacterium sp. SJQ9.</title>
        <authorList>
            <person name="Sun L."/>
            <person name="Gao X."/>
            <person name="Chen W."/>
            <person name="Huang K."/>
        </authorList>
    </citation>
    <scope>NUCLEOTIDE SEQUENCE [LARGE SCALE GENOMIC DNA]</scope>
    <source>
        <strain evidence="2 3">SJQ9</strain>
    </source>
</reference>
<feature type="region of interest" description="Disordered" evidence="1">
    <location>
        <begin position="266"/>
        <end position="287"/>
    </location>
</feature>
<organism evidence="2 3">
    <name type="scientific">Aquabacterium soli</name>
    <dbReference type="NCBI Taxonomy" id="2493092"/>
    <lineage>
        <taxon>Bacteria</taxon>
        <taxon>Pseudomonadati</taxon>
        <taxon>Pseudomonadota</taxon>
        <taxon>Betaproteobacteria</taxon>
        <taxon>Burkholderiales</taxon>
        <taxon>Aquabacterium</taxon>
    </lineage>
</organism>
<dbReference type="Gene3D" id="1.25.40.10">
    <property type="entry name" value="Tetratricopeptide repeat domain"/>
    <property type="match status" value="1"/>
</dbReference>
<proteinExistence type="predicted"/>
<protein>
    <submittedName>
        <fullName evidence="2">Tetratricopeptide repeat protein</fullName>
    </submittedName>
</protein>
<dbReference type="AlphaFoldDB" id="A0A3R8YR82"/>
<sequence length="287" mass="31090">MSEPLAQAEATLRAGDPQGALQHLTAAVKAKPADARLRIFMAQLLCVLGQWSRAHTQLNVVADLLPSAGPMREMVGHALRCELLRAEVFAGKRAPMVFGHPDPWLAKLIESLLQVGQGNAPLSNELAAKAFDEAPAVPGAIDGEPFEWIADADSRLGPVLEAFVNGKYYWIPFSRLSRISFELPQDLRDMVWTPAYLTFANGGEVVAVIPSRYPGTQDSGDAQLLLSRKTEWREIGADRWAGLGQRVFSSNLGDHDLLNVRLIELQPPPADDDGEGEGEAGAEADHG</sequence>
<dbReference type="Pfam" id="PF14559">
    <property type="entry name" value="TPR_19"/>
    <property type="match status" value="1"/>
</dbReference>
<gene>
    <name evidence="2" type="ORF">EIP75_00610</name>
</gene>
<dbReference type="Pfam" id="PF07024">
    <property type="entry name" value="ImpE"/>
    <property type="match status" value="1"/>
</dbReference>
<dbReference type="RefSeq" id="WP_125241281.1">
    <property type="nucleotide sequence ID" value="NZ_RSED01000001.1"/>
</dbReference>
<evidence type="ECO:0000313" key="2">
    <source>
        <dbReference type="EMBL" id="RRS06138.1"/>
    </source>
</evidence>
<name>A0A3R8YR82_9BURK</name>
<dbReference type="InterPro" id="IPR009211">
    <property type="entry name" value="TagJ"/>
</dbReference>
<feature type="compositionally biased region" description="Acidic residues" evidence="1">
    <location>
        <begin position="270"/>
        <end position="287"/>
    </location>
</feature>
<dbReference type="InterPro" id="IPR011990">
    <property type="entry name" value="TPR-like_helical_dom_sf"/>
</dbReference>
<dbReference type="Proteomes" id="UP000269265">
    <property type="component" value="Unassembled WGS sequence"/>
</dbReference>
<evidence type="ECO:0000313" key="3">
    <source>
        <dbReference type="Proteomes" id="UP000269265"/>
    </source>
</evidence>
<dbReference type="EMBL" id="RSED01000001">
    <property type="protein sequence ID" value="RRS06138.1"/>
    <property type="molecule type" value="Genomic_DNA"/>
</dbReference>